<gene>
    <name evidence="2" type="ORF">PRVXH_000442</name>
</gene>
<dbReference type="Pfam" id="PF00557">
    <property type="entry name" value="Peptidase_M24"/>
    <property type="match status" value="1"/>
</dbReference>
<dbReference type="SUPFAM" id="SSF55920">
    <property type="entry name" value="Creatinase/aminopeptidase"/>
    <property type="match status" value="1"/>
</dbReference>
<protein>
    <submittedName>
        <fullName evidence="2">M24 family metallopeptidase</fullName>
    </submittedName>
</protein>
<feature type="domain" description="Peptidase M24" evidence="1">
    <location>
        <begin position="181"/>
        <end position="391"/>
    </location>
</feature>
<reference evidence="2" key="2">
    <citation type="submission" date="2024-06" db="EMBL/GenBank/DDBJ databases">
        <authorList>
            <person name="Petrova K.O."/>
            <person name="Toshchakov S.V."/>
            <person name="Boltjanskaja Y.V."/>
            <person name="Kevbrin V.V."/>
        </authorList>
    </citation>
    <scope>NUCLEOTIDE SEQUENCE</scope>
    <source>
        <strain evidence="2">Z-710</strain>
    </source>
</reference>
<dbReference type="RefSeq" id="WP_353893683.1">
    <property type="nucleotide sequence ID" value="NZ_CP159485.1"/>
</dbReference>
<evidence type="ECO:0000313" key="2">
    <source>
        <dbReference type="EMBL" id="XCI29135.1"/>
    </source>
</evidence>
<accession>A0AAU8HUP2</accession>
<dbReference type="Gene3D" id="3.90.230.10">
    <property type="entry name" value="Creatinase/methionine aminopeptidase superfamily"/>
    <property type="match status" value="1"/>
</dbReference>
<dbReference type="EMBL" id="CP159485">
    <property type="protein sequence ID" value="XCI29135.1"/>
    <property type="molecule type" value="Genomic_DNA"/>
</dbReference>
<dbReference type="AlphaFoldDB" id="A0AAU8HUP2"/>
<dbReference type="InterPro" id="IPR036005">
    <property type="entry name" value="Creatinase/aminopeptidase-like"/>
</dbReference>
<name>A0AAU8HUP2_9FIRM</name>
<dbReference type="InterPro" id="IPR000994">
    <property type="entry name" value="Pept_M24"/>
</dbReference>
<evidence type="ECO:0000259" key="1">
    <source>
        <dbReference type="Pfam" id="PF00557"/>
    </source>
</evidence>
<reference evidence="2" key="1">
    <citation type="journal article" date="2018" name="Antonie Van Leeuwenhoek">
        <title>Proteinivorax hydrogeniformans sp. nov., an anaerobic, haloalkaliphilic bacterium fermenting proteinaceous compounds with high hydrogen production.</title>
        <authorList>
            <person name="Boltyanskaya Y."/>
            <person name="Detkova E."/>
            <person name="Pimenov N."/>
            <person name="Kevbrin V."/>
        </authorList>
    </citation>
    <scope>NUCLEOTIDE SEQUENCE</scope>
    <source>
        <strain evidence="2">Z-710</strain>
    </source>
</reference>
<sequence>MRQRILSLRQQGETLNRWLNIRMKTILPELMERAELDMWIVIARENNEDQILSTLIPAPALSARRRTILVFSRNEDGTIERLNLGPAGSEMDLVYNSIRQNKQDDQWLFLRNVVKKRNPKTIGVNISETFAGADGLSSTDHKNLLDALKGLDVNVISAEKVAVGWLEQRIPEELEAYHVINRIAHDIIAEAFSSKVIVPGQTTTLDVVWWIRQRIHDLGLRAWFQPTVDVQRQGEEKPLFDTVIRGGDLLHCDVGLHYLGLSTDTQQLAYVRRPGEEEAPSEFEEALAEGNKLQDITANEFITGRTGNEILANALEEACQAGLKARVYTHPIGFHGHGSGPTIGLYEKQDKVAGAGEYPLYSNTCYALELNVVTYLTKWQQEITIPLEQTVAFSAGEVKYLGGRQSKLHLV</sequence>
<proteinExistence type="predicted"/>
<organism evidence="2">
    <name type="scientific">Proteinivorax hydrogeniformans</name>
    <dbReference type="NCBI Taxonomy" id="1826727"/>
    <lineage>
        <taxon>Bacteria</taxon>
        <taxon>Bacillati</taxon>
        <taxon>Bacillota</taxon>
        <taxon>Clostridia</taxon>
        <taxon>Eubacteriales</taxon>
        <taxon>Proteinivoracaceae</taxon>
        <taxon>Proteinivorax</taxon>
    </lineage>
</organism>